<dbReference type="Proteomes" id="UP001355056">
    <property type="component" value="Unassembled WGS sequence"/>
</dbReference>
<dbReference type="Gene3D" id="3.40.50.1820">
    <property type="entry name" value="alpha/beta hydrolase"/>
    <property type="match status" value="1"/>
</dbReference>
<evidence type="ECO:0008006" key="4">
    <source>
        <dbReference type="Google" id="ProtNLM"/>
    </source>
</evidence>
<dbReference type="InterPro" id="IPR029058">
    <property type="entry name" value="AB_hydrolase_fold"/>
</dbReference>
<name>A0ABU7Z144_9GAMM</name>
<dbReference type="RefSeq" id="WP_332617900.1">
    <property type="nucleotide sequence ID" value="NZ_JAXGFP010000007.1"/>
</dbReference>
<accession>A0ABU7Z144</accession>
<dbReference type="EMBL" id="JAXGFP010000007">
    <property type="protein sequence ID" value="MEG3184916.1"/>
    <property type="molecule type" value="Genomic_DNA"/>
</dbReference>
<organism evidence="2 3">
    <name type="scientific">Novilysobacter erysipheiresistens</name>
    <dbReference type="NCBI Taxonomy" id="1749332"/>
    <lineage>
        <taxon>Bacteria</taxon>
        <taxon>Pseudomonadati</taxon>
        <taxon>Pseudomonadota</taxon>
        <taxon>Gammaproteobacteria</taxon>
        <taxon>Lysobacterales</taxon>
        <taxon>Lysobacteraceae</taxon>
        <taxon>Novilysobacter</taxon>
    </lineage>
</organism>
<keyword evidence="3" id="KW-1185">Reference proteome</keyword>
<evidence type="ECO:0000313" key="3">
    <source>
        <dbReference type="Proteomes" id="UP001355056"/>
    </source>
</evidence>
<reference evidence="2 3" key="1">
    <citation type="journal article" date="2016" name="Int. J. Syst. Evol. Microbiol.">
        <title>Lysobacter erysipheiresistens sp. nov., an antagonist of powdery mildew, isolated from tobacco-cultivated soil.</title>
        <authorList>
            <person name="Xie B."/>
            <person name="Li T."/>
            <person name="Lin X."/>
            <person name="Wang C.J."/>
            <person name="Chen Y.J."/>
            <person name="Liu W.J."/>
            <person name="Zhao Z.W."/>
        </authorList>
    </citation>
    <scope>NUCLEOTIDE SEQUENCE [LARGE SCALE GENOMIC DNA]</scope>
    <source>
        <strain evidence="2 3">RS-LYSO-3</strain>
    </source>
</reference>
<sequence>MSRSFGIAPALAGLLLVATPAAAKKSFADFPSLESLERTTVTSAGGHRLDIIRYKGNAKLPAVVLIPGSLCAPAFASLDNMPEEAFATVPLLSPARRKSMNAHVVYLERRNIVSLETLSSAPEFSIEQIFKLSPCTEKNGAVTLEQRVEDVLTQIRWLRQQEWVASVHLVGISEGSDVAAGVAASDASAAESLMLIGGAGPSQFADFAAFARAQGDIGGVSAVFSELDQFLSSNAPEQYKGYSSERWQSFAVDNTPLDLLSESNVPLFIAHGDKDESVPVSSADLVAIELMRKQPDRAIFYWSVAGGDHMLKTPSERRLGEIVVQYLMWATSGPSGRTFRAD</sequence>
<keyword evidence="1" id="KW-0732">Signal</keyword>
<protein>
    <recommendedName>
        <fullName evidence="4">Alpha/beta hydrolase</fullName>
    </recommendedName>
</protein>
<evidence type="ECO:0000256" key="1">
    <source>
        <dbReference type="SAM" id="SignalP"/>
    </source>
</evidence>
<feature type="chain" id="PRO_5046276434" description="Alpha/beta hydrolase" evidence="1">
    <location>
        <begin position="24"/>
        <end position="342"/>
    </location>
</feature>
<comment type="caution">
    <text evidence="2">The sequence shown here is derived from an EMBL/GenBank/DDBJ whole genome shotgun (WGS) entry which is preliminary data.</text>
</comment>
<proteinExistence type="predicted"/>
<evidence type="ECO:0000313" key="2">
    <source>
        <dbReference type="EMBL" id="MEG3184916.1"/>
    </source>
</evidence>
<dbReference type="SUPFAM" id="SSF53474">
    <property type="entry name" value="alpha/beta-Hydrolases"/>
    <property type="match status" value="1"/>
</dbReference>
<feature type="signal peptide" evidence="1">
    <location>
        <begin position="1"/>
        <end position="23"/>
    </location>
</feature>
<gene>
    <name evidence="2" type="ORF">SNE34_12960</name>
</gene>